<protein>
    <submittedName>
        <fullName evidence="2">Uncharacterized protein</fullName>
    </submittedName>
</protein>
<comment type="caution">
    <text evidence="2">The sequence shown here is derived from an EMBL/GenBank/DDBJ whole genome shotgun (WGS) entry which is preliminary data.</text>
</comment>
<name>A0A2A9FGR2_9PSEU</name>
<keyword evidence="3" id="KW-1185">Reference proteome</keyword>
<evidence type="ECO:0000313" key="3">
    <source>
        <dbReference type="Proteomes" id="UP000243542"/>
    </source>
</evidence>
<reference evidence="2 3" key="1">
    <citation type="submission" date="2017-10" db="EMBL/GenBank/DDBJ databases">
        <title>Sequencing the genomes of 1000 actinobacteria strains.</title>
        <authorList>
            <person name="Klenk H.-P."/>
        </authorList>
    </citation>
    <scope>NUCLEOTIDE SEQUENCE [LARGE SCALE GENOMIC DNA]</scope>
    <source>
        <strain evidence="2 3">DSM 46092</strain>
    </source>
</reference>
<dbReference type="AlphaFoldDB" id="A0A2A9FGR2"/>
<dbReference type="Proteomes" id="UP000243542">
    <property type="component" value="Unassembled WGS sequence"/>
</dbReference>
<dbReference type="RefSeq" id="WP_098513489.1">
    <property type="nucleotide sequence ID" value="NZ_JBIAKZ010000004.1"/>
</dbReference>
<dbReference type="Gene3D" id="1.10.357.10">
    <property type="entry name" value="Tetracycline Repressor, domain 2"/>
    <property type="match status" value="1"/>
</dbReference>
<dbReference type="EMBL" id="PDJK01000002">
    <property type="protein sequence ID" value="PFG49625.1"/>
    <property type="molecule type" value="Genomic_DNA"/>
</dbReference>
<feature type="region of interest" description="Disordered" evidence="1">
    <location>
        <begin position="1"/>
        <end position="24"/>
    </location>
</feature>
<proteinExistence type="predicted"/>
<gene>
    <name evidence="2" type="ORF">ATK36_4787</name>
</gene>
<dbReference type="SUPFAM" id="SSF46689">
    <property type="entry name" value="Homeodomain-like"/>
    <property type="match status" value="1"/>
</dbReference>
<accession>A0A2A9FGR2</accession>
<dbReference type="InterPro" id="IPR009057">
    <property type="entry name" value="Homeodomain-like_sf"/>
</dbReference>
<sequence>MSSTPVEGTDGAGCPGRRPRGRPSRIDRAAILAAAGELPAADLTMPALARQLGVATSARYHYFATVKHNRSSKFQHPADYRIPPPARVRGVTLSAWM</sequence>
<evidence type="ECO:0000256" key="1">
    <source>
        <dbReference type="SAM" id="MobiDB-lite"/>
    </source>
</evidence>
<organism evidence="2 3">
    <name type="scientific">Amycolatopsis sulphurea</name>
    <dbReference type="NCBI Taxonomy" id="76022"/>
    <lineage>
        <taxon>Bacteria</taxon>
        <taxon>Bacillati</taxon>
        <taxon>Actinomycetota</taxon>
        <taxon>Actinomycetes</taxon>
        <taxon>Pseudonocardiales</taxon>
        <taxon>Pseudonocardiaceae</taxon>
        <taxon>Amycolatopsis</taxon>
    </lineage>
</organism>
<evidence type="ECO:0000313" key="2">
    <source>
        <dbReference type="EMBL" id="PFG49625.1"/>
    </source>
</evidence>